<reference evidence="2 3" key="1">
    <citation type="submission" date="2019-12" db="EMBL/GenBank/DDBJ databases">
        <title>Sporaefaciens musculi gen. nov., sp. nov., a novel bacterium isolated from the caecum of an obese mouse.</title>
        <authorList>
            <person name="Rasmussen T.S."/>
            <person name="Streidl T."/>
            <person name="Hitch T.C.A."/>
            <person name="Wortmann E."/>
            <person name="Deptula P."/>
            <person name="Hansen M."/>
            <person name="Nielsen D.S."/>
            <person name="Clavel T."/>
            <person name="Vogensen F.K."/>
        </authorList>
    </citation>
    <scope>NUCLEOTIDE SEQUENCE [LARGE SCALE GENOMIC DNA]</scope>
    <source>
        <strain evidence="2 3">WCA-9-b2</strain>
    </source>
</reference>
<dbReference type="EMBL" id="WUQX01000001">
    <property type="protein sequence ID" value="MXP75177.1"/>
    <property type="molecule type" value="Genomic_DNA"/>
</dbReference>
<accession>A0A7X3SI88</accession>
<dbReference type="Pfam" id="PF05685">
    <property type="entry name" value="Uma2"/>
    <property type="match status" value="1"/>
</dbReference>
<evidence type="ECO:0000313" key="2">
    <source>
        <dbReference type="EMBL" id="MXP75177.1"/>
    </source>
</evidence>
<dbReference type="InterPro" id="IPR011335">
    <property type="entry name" value="Restrct_endonuc-II-like"/>
</dbReference>
<keyword evidence="2" id="KW-0255">Endonuclease</keyword>
<dbReference type="GO" id="GO:0004519">
    <property type="term" value="F:endonuclease activity"/>
    <property type="evidence" value="ECO:0007669"/>
    <property type="project" value="UniProtKB-KW"/>
</dbReference>
<name>A0A7X3SI88_9FIRM</name>
<organism evidence="2 3">
    <name type="scientific">Sporofaciens musculi</name>
    <dbReference type="NCBI Taxonomy" id="2681861"/>
    <lineage>
        <taxon>Bacteria</taxon>
        <taxon>Bacillati</taxon>
        <taxon>Bacillota</taxon>
        <taxon>Clostridia</taxon>
        <taxon>Lachnospirales</taxon>
        <taxon>Lachnospiraceae</taxon>
        <taxon>Sporofaciens</taxon>
    </lineage>
</organism>
<dbReference type="InterPro" id="IPR012296">
    <property type="entry name" value="Nuclease_put_TT1808"/>
</dbReference>
<keyword evidence="2" id="KW-0378">Hydrolase</keyword>
<dbReference type="InterPro" id="IPR008538">
    <property type="entry name" value="Uma2"/>
</dbReference>
<feature type="domain" description="Putative restriction endonuclease" evidence="1">
    <location>
        <begin position="13"/>
        <end position="176"/>
    </location>
</feature>
<dbReference type="Gene3D" id="3.90.1570.10">
    <property type="entry name" value="tt1808, chain A"/>
    <property type="match status" value="1"/>
</dbReference>
<dbReference type="PANTHER" id="PTHR34107">
    <property type="entry name" value="SLL0198 PROTEIN-RELATED"/>
    <property type="match status" value="1"/>
</dbReference>
<dbReference type="AlphaFoldDB" id="A0A7X3SI88"/>
<dbReference type="SUPFAM" id="SSF52980">
    <property type="entry name" value="Restriction endonuclease-like"/>
    <property type="match status" value="1"/>
</dbReference>
<keyword evidence="3" id="KW-1185">Reference proteome</keyword>
<dbReference type="CDD" id="cd06260">
    <property type="entry name" value="DUF820-like"/>
    <property type="match status" value="1"/>
</dbReference>
<sequence length="180" mass="20532">MALAQRLTYTIDDIYALPDGQRAELIDGQMYMMAPPNARHQDIIFSLSRKIADYIDINKGSCKIYLAPYAVFLNADDKNYVEPDISVICDKSKLEDKGCNGAPDWIVEVISPSTQRMDYSIKLFKYRTAGVREYWIVNPITKTVQIYSFDGEEDSSQFSFDDEISVHIFDGLTIKMSDLL</sequence>
<keyword evidence="2" id="KW-0540">Nuclease</keyword>
<dbReference type="RefSeq" id="WP_159750483.1">
    <property type="nucleotide sequence ID" value="NZ_CASZNZ010000216.1"/>
</dbReference>
<dbReference type="PANTHER" id="PTHR34107:SF4">
    <property type="entry name" value="SLL1222 PROTEIN"/>
    <property type="match status" value="1"/>
</dbReference>
<evidence type="ECO:0000313" key="3">
    <source>
        <dbReference type="Proteomes" id="UP000460412"/>
    </source>
</evidence>
<comment type="caution">
    <text evidence="2">The sequence shown here is derived from an EMBL/GenBank/DDBJ whole genome shotgun (WGS) entry which is preliminary data.</text>
</comment>
<gene>
    <name evidence="2" type="ORF">GN277_07205</name>
</gene>
<dbReference type="Proteomes" id="UP000460412">
    <property type="component" value="Unassembled WGS sequence"/>
</dbReference>
<protein>
    <submittedName>
        <fullName evidence="2">Uma2 family endonuclease</fullName>
    </submittedName>
</protein>
<proteinExistence type="predicted"/>
<evidence type="ECO:0000259" key="1">
    <source>
        <dbReference type="Pfam" id="PF05685"/>
    </source>
</evidence>